<evidence type="ECO:0008006" key="3">
    <source>
        <dbReference type="Google" id="ProtNLM"/>
    </source>
</evidence>
<reference evidence="1" key="2">
    <citation type="submission" date="2025-09" db="UniProtKB">
        <authorList>
            <consortium name="Ensembl"/>
        </authorList>
    </citation>
    <scope>IDENTIFICATION</scope>
</reference>
<evidence type="ECO:0000313" key="2">
    <source>
        <dbReference type="Proteomes" id="UP000694569"/>
    </source>
</evidence>
<reference evidence="1" key="1">
    <citation type="submission" date="2025-08" db="UniProtKB">
        <authorList>
            <consortium name="Ensembl"/>
        </authorList>
    </citation>
    <scope>IDENTIFICATION</scope>
</reference>
<dbReference type="PANTHER" id="PTHR16968:SF2">
    <property type="entry name" value="LENS EPITHELIAL CELL PROTEIN LEP503"/>
    <property type="match status" value="1"/>
</dbReference>
<evidence type="ECO:0000313" key="1">
    <source>
        <dbReference type="Ensembl" id="ENSLLEP00000033394.1"/>
    </source>
</evidence>
<proteinExistence type="predicted"/>
<dbReference type="Proteomes" id="UP000694569">
    <property type="component" value="Unplaced"/>
</dbReference>
<dbReference type="GeneTree" id="ENSGT00940000178216"/>
<dbReference type="InterPro" id="IPR029194">
    <property type="entry name" value="LEP503"/>
</dbReference>
<dbReference type="OrthoDB" id="8727558at2759"/>
<dbReference type="AlphaFoldDB" id="A0A8C5Q8T2"/>
<dbReference type="Ensembl" id="ENSLLET00000034667.1">
    <property type="protein sequence ID" value="ENSLLEP00000033394.1"/>
    <property type="gene ID" value="ENSLLEG00000021126.1"/>
</dbReference>
<name>A0A8C5Q8T2_9ANUR</name>
<keyword evidence="2" id="KW-1185">Reference proteome</keyword>
<dbReference type="PANTHER" id="PTHR16968">
    <property type="entry name" value="LENS EPITHELIAL CELL PROTEIN LEP503"/>
    <property type="match status" value="1"/>
</dbReference>
<sequence length="63" mass="7105">PQPSTPMVPLAPFSLGQALRNMSLPFPRYKNAAGMNYGSSFLQSMKECLYFLLCCWCVKELLD</sequence>
<protein>
    <recommendedName>
        <fullName evidence="3">Lens epithelial cell protein LEP503</fullName>
    </recommendedName>
</protein>
<organism evidence="1 2">
    <name type="scientific">Leptobrachium leishanense</name>
    <name type="common">Leishan spiny toad</name>
    <dbReference type="NCBI Taxonomy" id="445787"/>
    <lineage>
        <taxon>Eukaryota</taxon>
        <taxon>Metazoa</taxon>
        <taxon>Chordata</taxon>
        <taxon>Craniata</taxon>
        <taxon>Vertebrata</taxon>
        <taxon>Euteleostomi</taxon>
        <taxon>Amphibia</taxon>
        <taxon>Batrachia</taxon>
        <taxon>Anura</taxon>
        <taxon>Pelobatoidea</taxon>
        <taxon>Megophryidae</taxon>
        <taxon>Leptobrachium</taxon>
    </lineage>
</organism>
<dbReference type="Pfam" id="PF15221">
    <property type="entry name" value="LEP503"/>
    <property type="match status" value="1"/>
</dbReference>
<accession>A0A8C5Q8T2</accession>